<proteinExistence type="predicted"/>
<evidence type="ECO:0000313" key="2">
    <source>
        <dbReference type="Proteomes" id="UP000509579"/>
    </source>
</evidence>
<reference evidence="1 2" key="1">
    <citation type="submission" date="2020-06" db="EMBL/GenBank/DDBJ databases">
        <title>Acidovorax antarctica sp. nov., isolated from Corinth ice sheet soil, Antarctic Fields Peninsula.</title>
        <authorList>
            <person name="Xu Q."/>
            <person name="Peng F."/>
        </authorList>
    </citation>
    <scope>NUCLEOTIDE SEQUENCE [LARGE SCALE GENOMIC DNA]</scope>
    <source>
        <strain evidence="1 2">16-35-5</strain>
    </source>
</reference>
<organism evidence="1 2">
    <name type="scientific">Comamonas antarctica</name>
    <dbReference type="NCBI Taxonomy" id="2743470"/>
    <lineage>
        <taxon>Bacteria</taxon>
        <taxon>Pseudomonadati</taxon>
        <taxon>Pseudomonadota</taxon>
        <taxon>Betaproteobacteria</taxon>
        <taxon>Burkholderiales</taxon>
        <taxon>Comamonadaceae</taxon>
        <taxon>Comamonas</taxon>
    </lineage>
</organism>
<name>A0A6N1WYJ6_9BURK</name>
<dbReference type="AlphaFoldDB" id="A0A6N1WYJ6"/>
<accession>A0A6N1WYJ6</accession>
<gene>
    <name evidence="1" type="ORF">HUK68_04905</name>
</gene>
<dbReference type="EMBL" id="CP054840">
    <property type="protein sequence ID" value="QKV52294.1"/>
    <property type="molecule type" value="Genomic_DNA"/>
</dbReference>
<dbReference type="KEGG" id="aant:HUK68_04905"/>
<sequence length="225" mass="23668">MARRIAFFTIGESPRSDVVPEMAQCLGADVRIDEFGVLDGLDAAQRAALAPVAGRHRFATRLRSGGQIELDQHATEARLAALMQQADGKGYDLLVPLCTGTLIPRMRSLVVEPQQVVDHHVAALSAHCTTLGLIVPLAAQVDTFHLAQPVACAVQTVHASPYEADPAAAATAFDAAGRALAGCDLIVMHCMGYSQAMRARVAAASGRPTLLSNRIVADALAQLLA</sequence>
<evidence type="ECO:0000313" key="1">
    <source>
        <dbReference type="EMBL" id="QKV52294.1"/>
    </source>
</evidence>
<protein>
    <submittedName>
        <fullName evidence="1">AroM family protein</fullName>
    </submittedName>
</protein>
<dbReference type="RefSeq" id="WP_175503175.1">
    <property type="nucleotide sequence ID" value="NZ_CP054840.1"/>
</dbReference>
<dbReference type="InterPro" id="IPR010843">
    <property type="entry name" value="Uncharacterised_AroM"/>
</dbReference>
<keyword evidence="2" id="KW-1185">Reference proteome</keyword>
<dbReference type="Pfam" id="PF07302">
    <property type="entry name" value="AroM"/>
    <property type="match status" value="1"/>
</dbReference>
<dbReference type="Proteomes" id="UP000509579">
    <property type="component" value="Chromosome"/>
</dbReference>